<dbReference type="Proteomes" id="UP000030428">
    <property type="component" value="Unassembled WGS sequence"/>
</dbReference>
<dbReference type="Gene3D" id="3.10.450.50">
    <property type="match status" value="1"/>
</dbReference>
<feature type="domain" description="DUF4440" evidence="1">
    <location>
        <begin position="34"/>
        <end position="155"/>
    </location>
</feature>
<dbReference type="InterPro" id="IPR027843">
    <property type="entry name" value="DUF4440"/>
</dbReference>
<dbReference type="SUPFAM" id="SSF54427">
    <property type="entry name" value="NTF2-like"/>
    <property type="match status" value="1"/>
</dbReference>
<evidence type="ECO:0000313" key="2">
    <source>
        <dbReference type="EMBL" id="KHD06196.1"/>
    </source>
</evidence>
<reference evidence="2 3" key="1">
    <citation type="journal article" date="2016" name="Front. Microbiol.">
        <title>Single-Cell (Meta-)Genomics of a Dimorphic Candidatus Thiomargarita nelsonii Reveals Genomic Plasticity.</title>
        <authorList>
            <person name="Flood B.E."/>
            <person name="Fliss P."/>
            <person name="Jones D.S."/>
            <person name="Dick G.J."/>
            <person name="Jain S."/>
            <person name="Kaster A.K."/>
            <person name="Winkel M."/>
            <person name="Mussmann M."/>
            <person name="Bailey J."/>
        </authorList>
    </citation>
    <scope>NUCLEOTIDE SEQUENCE [LARGE SCALE GENOMIC DNA]</scope>
    <source>
        <strain evidence="2">Hydrate Ridge</strain>
    </source>
</reference>
<dbReference type="Pfam" id="PF14534">
    <property type="entry name" value="DUF4440"/>
    <property type="match status" value="1"/>
</dbReference>
<dbReference type="AlphaFoldDB" id="A0A0A6PLH0"/>
<comment type="caution">
    <text evidence="2">The sequence shown here is derived from an EMBL/GenBank/DDBJ whole genome shotgun (WGS) entry which is preliminary data.</text>
</comment>
<keyword evidence="3" id="KW-1185">Reference proteome</keyword>
<sequence>MSISSFRSHLFASLTLIFGLVSGIEAQADSANAVRAVVKAMNQAITNRDTPALLATFAQGAVKIDLYRAHIYDKAVAPGKVADLAKRWQTVAAILFASTRFYERKVENMEVHLDDGMAMVWASIQTQLRKAGSEIKSNRYSEVYLLRLIDKSWKIVAITNNRRESARTTNEEK</sequence>
<proteinExistence type="predicted"/>
<dbReference type="InterPro" id="IPR032710">
    <property type="entry name" value="NTF2-like_dom_sf"/>
</dbReference>
<evidence type="ECO:0000259" key="1">
    <source>
        <dbReference type="Pfam" id="PF14534"/>
    </source>
</evidence>
<organism evidence="2 3">
    <name type="scientific">Candidatus Thiomargarita nelsonii</name>
    <dbReference type="NCBI Taxonomy" id="1003181"/>
    <lineage>
        <taxon>Bacteria</taxon>
        <taxon>Pseudomonadati</taxon>
        <taxon>Pseudomonadota</taxon>
        <taxon>Gammaproteobacteria</taxon>
        <taxon>Thiotrichales</taxon>
        <taxon>Thiotrichaceae</taxon>
        <taxon>Thiomargarita</taxon>
    </lineage>
</organism>
<accession>A0A0A6PLH0</accession>
<evidence type="ECO:0000313" key="3">
    <source>
        <dbReference type="Proteomes" id="UP000030428"/>
    </source>
</evidence>
<protein>
    <recommendedName>
        <fullName evidence="1">DUF4440 domain-containing protein</fullName>
    </recommendedName>
</protein>
<name>A0A0A6PLH0_9GAMM</name>
<gene>
    <name evidence="2" type="ORF">PN36_24755</name>
</gene>
<dbReference type="EMBL" id="JSZA02000131">
    <property type="protein sequence ID" value="KHD06196.1"/>
    <property type="molecule type" value="Genomic_DNA"/>
</dbReference>